<dbReference type="GO" id="GO:0031965">
    <property type="term" value="C:nuclear membrane"/>
    <property type="evidence" value="ECO:0007669"/>
    <property type="project" value="UniProtKB-SubCell"/>
</dbReference>
<keyword evidence="3 7" id="KW-1133">Transmembrane helix</keyword>
<evidence type="ECO:0000313" key="8">
    <source>
        <dbReference type="EMBL" id="OAG04108.1"/>
    </source>
</evidence>
<dbReference type="RefSeq" id="XP_018034473.1">
    <property type="nucleotide sequence ID" value="XM_018183070.1"/>
</dbReference>
<organism evidence="8 9">
    <name type="scientific">Paraphaeosphaeria sporulosa</name>
    <dbReference type="NCBI Taxonomy" id="1460663"/>
    <lineage>
        <taxon>Eukaryota</taxon>
        <taxon>Fungi</taxon>
        <taxon>Dikarya</taxon>
        <taxon>Ascomycota</taxon>
        <taxon>Pezizomycotina</taxon>
        <taxon>Dothideomycetes</taxon>
        <taxon>Pleosporomycetidae</taxon>
        <taxon>Pleosporales</taxon>
        <taxon>Massarineae</taxon>
        <taxon>Didymosphaeriaceae</taxon>
        <taxon>Paraphaeosphaeria</taxon>
    </lineage>
</organism>
<dbReference type="InterPro" id="IPR008547">
    <property type="entry name" value="DUF829_TMEM53"/>
</dbReference>
<keyword evidence="5" id="KW-0539">Nucleus</keyword>
<evidence type="ECO:0000256" key="7">
    <source>
        <dbReference type="SAM" id="Phobius"/>
    </source>
</evidence>
<dbReference type="GeneID" id="28766556"/>
<feature type="transmembrane region" description="Helical" evidence="7">
    <location>
        <begin position="171"/>
        <end position="191"/>
    </location>
</feature>
<sequence>MSEPQHTAIPGFTLIAPTIWEQRPIGRGESFSNIEPPSLIIVLPWTGAHGRHVAKYTEAYQTMFPSASILCITTSTKDLCLRSSKRKQQRLQPAVAHILEHVERNNDRANILVHAFSEGGSNKAVELAEAYSQTTGTRLPCSAMCLDSTPGHPRYLRLCNALKKSLPPIPILNCTGLLVGGALLGGIWILYKCIKGHDNNVISRTRWRLQDPNHWDPTAPRCYLYSKGDRLIAWKDIREHVGEAVKSGAPVMDVCFEDTAHCKHAAAHPDRYWGAVALTWKRTCIDKEKRDSKIDLQKDTIEPVVSIPKPTTNYISDHNMAAATNKPTALRQSSDISVSSNTSSKRSIRVAASSFRAALKKPFRGWTKEALWAKSGLDDVYNFPTVRRRGAGEDSTDSHGH</sequence>
<dbReference type="OrthoDB" id="77878at2759"/>
<evidence type="ECO:0000256" key="1">
    <source>
        <dbReference type="ARBA" id="ARBA00004126"/>
    </source>
</evidence>
<dbReference type="EMBL" id="KV441554">
    <property type="protein sequence ID" value="OAG04108.1"/>
    <property type="molecule type" value="Genomic_DNA"/>
</dbReference>
<evidence type="ECO:0008006" key="10">
    <source>
        <dbReference type="Google" id="ProtNLM"/>
    </source>
</evidence>
<evidence type="ECO:0000256" key="4">
    <source>
        <dbReference type="ARBA" id="ARBA00023136"/>
    </source>
</evidence>
<dbReference type="Proteomes" id="UP000077069">
    <property type="component" value="Unassembled WGS sequence"/>
</dbReference>
<dbReference type="AlphaFoldDB" id="A0A177CBG3"/>
<keyword evidence="9" id="KW-1185">Reference proteome</keyword>
<dbReference type="Pfam" id="PF05705">
    <property type="entry name" value="DUF829"/>
    <property type="match status" value="1"/>
</dbReference>
<keyword evidence="2 7" id="KW-0812">Transmembrane</keyword>
<comment type="subcellular location">
    <subcellularLocation>
        <location evidence="6">Endomembrane system</location>
        <topology evidence="6">Single-pass membrane protein</topology>
    </subcellularLocation>
    <subcellularLocation>
        <location evidence="1">Nucleus membrane</location>
    </subcellularLocation>
</comment>
<reference evidence="8 9" key="1">
    <citation type="submission" date="2016-05" db="EMBL/GenBank/DDBJ databases">
        <title>Comparative analysis of secretome profiles of manganese(II)-oxidizing ascomycete fungi.</title>
        <authorList>
            <consortium name="DOE Joint Genome Institute"/>
            <person name="Zeiner C.A."/>
            <person name="Purvine S.O."/>
            <person name="Zink E.M."/>
            <person name="Wu S."/>
            <person name="Pasa-Tolic L."/>
            <person name="Chaput D.L."/>
            <person name="Haridas S."/>
            <person name="Grigoriev I.V."/>
            <person name="Santelli C.M."/>
            <person name="Hansel C.M."/>
        </authorList>
    </citation>
    <scope>NUCLEOTIDE SEQUENCE [LARGE SCALE GENOMIC DNA]</scope>
    <source>
        <strain evidence="8 9">AP3s5-JAC2a</strain>
    </source>
</reference>
<evidence type="ECO:0000256" key="3">
    <source>
        <dbReference type="ARBA" id="ARBA00022989"/>
    </source>
</evidence>
<evidence type="ECO:0000313" key="9">
    <source>
        <dbReference type="Proteomes" id="UP000077069"/>
    </source>
</evidence>
<dbReference type="InParanoid" id="A0A177CBG3"/>
<name>A0A177CBG3_9PLEO</name>
<evidence type="ECO:0000256" key="2">
    <source>
        <dbReference type="ARBA" id="ARBA00022692"/>
    </source>
</evidence>
<protein>
    <recommendedName>
        <fullName evidence="10">DUF829-domain-containing protein</fullName>
    </recommendedName>
</protein>
<keyword evidence="4 7" id="KW-0472">Membrane</keyword>
<accession>A0A177CBG3</accession>
<gene>
    <name evidence="8" type="ORF">CC84DRAFT_1219326</name>
</gene>
<dbReference type="PANTHER" id="PTHR12265">
    <property type="entry name" value="TRANSMEMBRANE PROTEIN 53"/>
    <property type="match status" value="1"/>
</dbReference>
<evidence type="ECO:0000256" key="5">
    <source>
        <dbReference type="ARBA" id="ARBA00023242"/>
    </source>
</evidence>
<dbReference type="PANTHER" id="PTHR12265:SF30">
    <property type="entry name" value="TRANSMEMBRANE PROTEIN 53"/>
    <property type="match status" value="1"/>
</dbReference>
<evidence type="ECO:0000256" key="6">
    <source>
        <dbReference type="ARBA" id="ARBA00037847"/>
    </source>
</evidence>
<proteinExistence type="predicted"/>